<keyword evidence="2" id="KW-1185">Reference proteome</keyword>
<accession>A0ACC0MZ62</accession>
<gene>
    <name evidence="1" type="ORF">RHMOL_Rhmol07G0109700</name>
</gene>
<protein>
    <submittedName>
        <fullName evidence="1">Uncharacterized protein</fullName>
    </submittedName>
</protein>
<evidence type="ECO:0000313" key="1">
    <source>
        <dbReference type="EMBL" id="KAI8546348.1"/>
    </source>
</evidence>
<organism evidence="1 2">
    <name type="scientific">Rhododendron molle</name>
    <name type="common">Chinese azalea</name>
    <name type="synonym">Azalea mollis</name>
    <dbReference type="NCBI Taxonomy" id="49168"/>
    <lineage>
        <taxon>Eukaryota</taxon>
        <taxon>Viridiplantae</taxon>
        <taxon>Streptophyta</taxon>
        <taxon>Embryophyta</taxon>
        <taxon>Tracheophyta</taxon>
        <taxon>Spermatophyta</taxon>
        <taxon>Magnoliopsida</taxon>
        <taxon>eudicotyledons</taxon>
        <taxon>Gunneridae</taxon>
        <taxon>Pentapetalae</taxon>
        <taxon>asterids</taxon>
        <taxon>Ericales</taxon>
        <taxon>Ericaceae</taxon>
        <taxon>Ericoideae</taxon>
        <taxon>Rhodoreae</taxon>
        <taxon>Rhododendron</taxon>
    </lineage>
</organism>
<sequence>MFRSARWRSERNKIKAVFKLQFHATQVTQVGGDSLIIHFFPVDVGKPTVRLEKAAIRDGSCSWENPVYETVKFFREPKTGKIQEKIYTFVVSTGSSKAGLIGEVSIDFASYAYSIKLSTVSLPLKNAKSEAVLHVSIQRMEENIEQREAEEIENGKIYMMDRSFKALLSIGDPDESNYTEDEPLNKRISHIAQLNGNGLASSGSDLTMSSSNSSSGLDTPTQFGLDSSTMLPDPTRLLSSSNLNSVHQKTISDLSTRIHEDHQTPQWECMEGSTLEGSTDDSSSGSREKSEEASHITIEKLKTELAALSRQAEVSELELQTLRKQIVREGKRGNDLFREVVGLKEERDAFKAECENLKAFQRRMDEAKVQNKLKSEGGDPFAIVEELRQELSYEKDLNANLRLQLEKTQESNSELILAVRDLDEILERKDREIINLSNGSAIVENVKHLSETSYNYETEDDEEQKALEELVLEHSESNGTHEMERKITDLYNALEIYRKERDEIEVQMEQLALDYEILKQENHELSYKLEQSQVQEQLKMQYECSSSYASVNELETQIENMEVELKNQSEELSASLASINKLETIVKSLEEELEKQAEGFEADIEILTCAKVEQEQRAIRAEEALRKMRWQNANMAERLQEEFKRLSLQLSSAFEENEKLAMKALTEASELRLQKIHLEELLRKEKEELESVRDEYEAKLHELLSQISLKVNQMEQMQLEIEVKSKEVESEKRHREESQRIFSQEMLMLGEEIEMLKRENNDLSIEAEQNKTLKVKLERMNTEMEETDLLLFRRNVERDEMEGMIDLLRKETEKSREELNILSSLKDEKESMIGNLQLELEILKSQCDELKRSLFEDELEKEKMRKQMFQLKGDLKKKEDAFSSLEKELKDTKTRLTVLDGTKTMSRNNKSVSVPRTKEMASLKDKIKILEGQIKLKEAALETSTNSFLEKEKDLQNKIEELQRRSEELGQNSGILYEYQLSKHGLGLSNKLGIGLSWMQVPEDPKHANGSTLMESGNAISSEKGMEASALNARDQGNLEELSNEMELLKERNKTMENELKDMQERYSEISLKFAEVEGERQQLVMALRNIKNVKKI</sequence>
<dbReference type="Proteomes" id="UP001062846">
    <property type="component" value="Chromosome 7"/>
</dbReference>
<dbReference type="EMBL" id="CM046394">
    <property type="protein sequence ID" value="KAI8546348.1"/>
    <property type="molecule type" value="Genomic_DNA"/>
</dbReference>
<reference evidence="1" key="1">
    <citation type="submission" date="2022-02" db="EMBL/GenBank/DDBJ databases">
        <title>Plant Genome Project.</title>
        <authorList>
            <person name="Zhang R.-G."/>
        </authorList>
    </citation>
    <scope>NUCLEOTIDE SEQUENCE</scope>
    <source>
        <strain evidence="1">AT1</strain>
    </source>
</reference>
<comment type="caution">
    <text evidence="1">The sequence shown here is derived from an EMBL/GenBank/DDBJ whole genome shotgun (WGS) entry which is preliminary data.</text>
</comment>
<evidence type="ECO:0000313" key="2">
    <source>
        <dbReference type="Proteomes" id="UP001062846"/>
    </source>
</evidence>
<proteinExistence type="predicted"/>
<name>A0ACC0MZ62_RHOML</name>